<keyword evidence="1" id="KW-0472">Membrane</keyword>
<protein>
    <submittedName>
        <fullName evidence="2">Uncharacterized protein</fullName>
    </submittedName>
</protein>
<feature type="transmembrane region" description="Helical" evidence="1">
    <location>
        <begin position="37"/>
        <end position="59"/>
    </location>
</feature>
<evidence type="ECO:0000313" key="2">
    <source>
        <dbReference type="EMBL" id="TXD71269.1"/>
    </source>
</evidence>
<keyword evidence="1" id="KW-0812">Transmembrane</keyword>
<keyword evidence="3" id="KW-1185">Reference proteome</keyword>
<feature type="transmembrane region" description="Helical" evidence="1">
    <location>
        <begin position="7"/>
        <end position="25"/>
    </location>
</feature>
<name>A0A5C6YUQ7_9FLAO</name>
<proteinExistence type="predicted"/>
<comment type="caution">
    <text evidence="2">The sequence shown here is derived from an EMBL/GenBank/DDBJ whole genome shotgun (WGS) entry which is preliminary data.</text>
</comment>
<dbReference type="AlphaFoldDB" id="A0A5C6YUQ7"/>
<sequence>MKINEMIVYCLIYPILTMTFFMIWISKSTLAGGEIGMTPILVGIVLLIVFGIEMTLTLLLKKRLTRTRNKIIGLIIAFFLYEIVMWFMSGTLVLLESFQEPFYENISGAYSFSSIISLIIILILVLIKNGLKNKKNVLQHRI</sequence>
<reference evidence="2 3" key="1">
    <citation type="submission" date="2019-08" db="EMBL/GenBank/DDBJ databases">
        <title>Genome of Aequorivita antarctica SW49 (type strain).</title>
        <authorList>
            <person name="Bowman J.P."/>
        </authorList>
    </citation>
    <scope>NUCLEOTIDE SEQUENCE [LARGE SCALE GENOMIC DNA]</scope>
    <source>
        <strain evidence="2 3">SW49</strain>
    </source>
</reference>
<dbReference type="Proteomes" id="UP000321497">
    <property type="component" value="Unassembled WGS sequence"/>
</dbReference>
<accession>A0A5C6YUQ7</accession>
<dbReference type="OrthoDB" id="1454581at2"/>
<dbReference type="EMBL" id="VORT01000025">
    <property type="protein sequence ID" value="TXD71269.1"/>
    <property type="molecule type" value="Genomic_DNA"/>
</dbReference>
<feature type="transmembrane region" description="Helical" evidence="1">
    <location>
        <begin position="71"/>
        <end position="95"/>
    </location>
</feature>
<organism evidence="2 3">
    <name type="scientific">Aequorivita antarctica</name>
    <dbReference type="NCBI Taxonomy" id="153266"/>
    <lineage>
        <taxon>Bacteria</taxon>
        <taxon>Pseudomonadati</taxon>
        <taxon>Bacteroidota</taxon>
        <taxon>Flavobacteriia</taxon>
        <taxon>Flavobacteriales</taxon>
        <taxon>Flavobacteriaceae</taxon>
        <taxon>Aequorivita</taxon>
    </lineage>
</organism>
<feature type="transmembrane region" description="Helical" evidence="1">
    <location>
        <begin position="107"/>
        <end position="127"/>
    </location>
</feature>
<evidence type="ECO:0000313" key="3">
    <source>
        <dbReference type="Proteomes" id="UP000321497"/>
    </source>
</evidence>
<dbReference type="RefSeq" id="WP_146744061.1">
    <property type="nucleotide sequence ID" value="NZ_UEGI01000039.1"/>
</dbReference>
<gene>
    <name evidence="2" type="ORF">ESU54_17415</name>
</gene>
<keyword evidence="1" id="KW-1133">Transmembrane helix</keyword>
<evidence type="ECO:0000256" key="1">
    <source>
        <dbReference type="SAM" id="Phobius"/>
    </source>
</evidence>